<dbReference type="RefSeq" id="WP_307255345.1">
    <property type="nucleotide sequence ID" value="NZ_JAUSTO010000019.1"/>
</dbReference>
<reference evidence="1" key="1">
    <citation type="submission" date="2023-07" db="EMBL/GenBank/DDBJ databases">
        <title>Genomic Encyclopedia of Type Strains, Phase IV (KMG-IV): sequencing the most valuable type-strain genomes for metagenomic binning, comparative biology and taxonomic classification.</title>
        <authorList>
            <person name="Goeker M."/>
        </authorList>
    </citation>
    <scope>NUCLEOTIDE SEQUENCE</scope>
    <source>
        <strain evidence="1">DSM 19659</strain>
    </source>
</reference>
<organism evidence="1 2">
    <name type="scientific">Moryella indoligenes</name>
    <dbReference type="NCBI Taxonomy" id="371674"/>
    <lineage>
        <taxon>Bacteria</taxon>
        <taxon>Bacillati</taxon>
        <taxon>Bacillota</taxon>
        <taxon>Clostridia</taxon>
        <taxon>Lachnospirales</taxon>
        <taxon>Lachnospiraceae</taxon>
        <taxon>Moryella</taxon>
    </lineage>
</organism>
<dbReference type="AlphaFoldDB" id="A0AAE3VBS1"/>
<evidence type="ECO:0000313" key="1">
    <source>
        <dbReference type="EMBL" id="MDQ0153392.1"/>
    </source>
</evidence>
<protein>
    <submittedName>
        <fullName evidence="1">Uncharacterized protein</fullName>
    </submittedName>
</protein>
<name>A0AAE3VBS1_9FIRM</name>
<sequence>MMNTKNFAEIEKRLATAAKSREYEGSQFMSILKQYTGPDKGVQWDDKTGKLSIVSGWHADPDGNVVRD</sequence>
<evidence type="ECO:0000313" key="2">
    <source>
        <dbReference type="Proteomes" id="UP001241537"/>
    </source>
</evidence>
<accession>A0AAE3VBS1</accession>
<keyword evidence="2" id="KW-1185">Reference proteome</keyword>
<dbReference type="Proteomes" id="UP001241537">
    <property type="component" value="Unassembled WGS sequence"/>
</dbReference>
<proteinExistence type="predicted"/>
<comment type="caution">
    <text evidence="1">The sequence shown here is derived from an EMBL/GenBank/DDBJ whole genome shotgun (WGS) entry which is preliminary data.</text>
</comment>
<gene>
    <name evidence="1" type="ORF">J2S20_002112</name>
</gene>
<dbReference type="EMBL" id="JAUSTO010000019">
    <property type="protein sequence ID" value="MDQ0153392.1"/>
    <property type="molecule type" value="Genomic_DNA"/>
</dbReference>